<accession>A0ACD0WCF0</accession>
<sequence length="628" mass="69141">MSAKSISTYSSPANRQKTIVIQSMATAPTLSTPQDESVFYAKVAVSKPRRRSNIAQYYSLDELADAVKKYKRITLQFPDELVGDSAAVAYELQSRLDKASALLEKEDPEAGNGQTASQNENDKTAETKETSECRGDVDPAAKTPKQQCSSSPCSTGNNSCACSASCSSSCSNSDAKTSSQVWILADTSYSPCCVDEVAAQHVSADVVVHFGDACLNPVASLAAVYVFGRPHIDLDLLVTRLREKYTPDSQLVLMADTPHTPLLHELQALVPELNTTVADIYIQDKSSVVGYKPRVVQEDDLRTLNRVFPGISDEAELQNYDLFHISEPKAPRMLQLTTKFQSVTTVDAETGDFSSNPAPALARRYRYMHMARSAATVGLLVNTLSLAHTRTLMNSLARQLREAGKKHYLFVVGKPNVAKLANFDAVDMWCVLGCDHQGIILDETREYFKPIVTPYELVLALSDEFTWTGQWVTDFQQVLTLLKDENEDNNQEGNSNNNMNDESDGDDEPEFDSVTGRYVSARPLRRLRHLQIEQEAEEAPDSNTAQQNGSSESGASNGKNPSNQLVKKLSSVVAVRGTYSTSAAHLQTREWTGLGSDWTQDEDDEGAEVEEGRSGIARGYDFDRENRH</sequence>
<dbReference type="Proteomes" id="UP000326582">
    <property type="component" value="Chromosome 1"/>
</dbReference>
<name>A0ACD0WCF0_CLALS</name>
<organism evidence="1 2">
    <name type="scientific">Clavispora lusitaniae</name>
    <name type="common">Candida lusitaniae</name>
    <dbReference type="NCBI Taxonomy" id="36911"/>
    <lineage>
        <taxon>Eukaryota</taxon>
        <taxon>Fungi</taxon>
        <taxon>Dikarya</taxon>
        <taxon>Ascomycota</taxon>
        <taxon>Saccharomycotina</taxon>
        <taxon>Pichiomycetes</taxon>
        <taxon>Metschnikowiaceae</taxon>
        <taxon>Clavispora</taxon>
    </lineage>
</organism>
<dbReference type="EMBL" id="CP038484">
    <property type="protein sequence ID" value="QFZ25188.1"/>
    <property type="molecule type" value="Genomic_DNA"/>
</dbReference>
<reference evidence="2" key="1">
    <citation type="journal article" date="2019" name="MBio">
        <title>Comparative genomics for the elucidation of multidrug resistance (MDR) in Candida lusitaniae.</title>
        <authorList>
            <person name="Kannan A."/>
            <person name="Asner S.A."/>
            <person name="Trachsel E."/>
            <person name="Kelly S."/>
            <person name="Parker J."/>
            <person name="Sanglard D."/>
        </authorList>
    </citation>
    <scope>NUCLEOTIDE SEQUENCE [LARGE SCALE GENOMIC DNA]</scope>
    <source>
        <strain evidence="2">P1</strain>
    </source>
</reference>
<evidence type="ECO:0000313" key="1">
    <source>
        <dbReference type="EMBL" id="QFZ25188.1"/>
    </source>
</evidence>
<keyword evidence="2" id="KW-1185">Reference proteome</keyword>
<protein>
    <submittedName>
        <fullName evidence="1">2-(3-amino-3-carboxypropyl)histidine synthase subunit</fullName>
    </submittedName>
</protein>
<gene>
    <name evidence="1" type="ORF">EJF14_10278</name>
</gene>
<proteinExistence type="predicted"/>
<evidence type="ECO:0000313" key="2">
    <source>
        <dbReference type="Proteomes" id="UP000326582"/>
    </source>
</evidence>